<dbReference type="Gene3D" id="3.40.50.300">
    <property type="entry name" value="P-loop containing nucleotide triphosphate hydrolases"/>
    <property type="match status" value="1"/>
</dbReference>
<keyword evidence="1" id="KW-1185">Reference proteome</keyword>
<evidence type="ECO:0000313" key="2">
    <source>
        <dbReference type="WBParaSite" id="PSU_v2.g355.t1"/>
    </source>
</evidence>
<reference evidence="2" key="1">
    <citation type="submission" date="2022-11" db="UniProtKB">
        <authorList>
            <consortium name="WormBaseParasite"/>
        </authorList>
    </citation>
    <scope>IDENTIFICATION</scope>
</reference>
<dbReference type="InterPro" id="IPR027417">
    <property type="entry name" value="P-loop_NTPase"/>
</dbReference>
<accession>A0A914YV58</accession>
<protein>
    <submittedName>
        <fullName evidence="2">Helicase ATP-binding domain-containing protein</fullName>
    </submittedName>
</protein>
<dbReference type="Proteomes" id="UP000887577">
    <property type="component" value="Unplaced"/>
</dbReference>
<dbReference type="SUPFAM" id="SSF52540">
    <property type="entry name" value="P-loop containing nucleoside triphosphate hydrolases"/>
    <property type="match status" value="1"/>
</dbReference>
<evidence type="ECO:0000313" key="1">
    <source>
        <dbReference type="Proteomes" id="UP000887577"/>
    </source>
</evidence>
<organism evidence="1 2">
    <name type="scientific">Panagrolaimus superbus</name>
    <dbReference type="NCBI Taxonomy" id="310955"/>
    <lineage>
        <taxon>Eukaryota</taxon>
        <taxon>Metazoa</taxon>
        <taxon>Ecdysozoa</taxon>
        <taxon>Nematoda</taxon>
        <taxon>Chromadorea</taxon>
        <taxon>Rhabditida</taxon>
        <taxon>Tylenchina</taxon>
        <taxon>Panagrolaimomorpha</taxon>
        <taxon>Panagrolaimoidea</taxon>
        <taxon>Panagrolaimidae</taxon>
        <taxon>Panagrolaimus</taxon>
    </lineage>
</organism>
<dbReference type="WBParaSite" id="PSU_v2.g355.t1">
    <property type="protein sequence ID" value="PSU_v2.g355.t1"/>
    <property type="gene ID" value="PSU_v2.g355"/>
</dbReference>
<sequence>MVCNNWHWKFFLKERNNFDVVIVDECHRDDLTMLLNLYIALKDGFKKIILMSASIDDIFVQDFKKIAPNFHHLKCEAAVSYAVSIVTDGFVPMPEIPGEPFTVFPKAEQVADMMACALVEFFERTPPPNVGPNILRFGSGMKQISAGKNACYKILKRHGYTIVLLHSKIERADDAFEIAKKELTCVCLHHKCY</sequence>
<name>A0A914YV58_9BILA</name>
<proteinExistence type="predicted"/>
<dbReference type="AlphaFoldDB" id="A0A914YV58"/>